<organism evidence="2 3">
    <name type="scientific">Acinetobacter baumannii (strain SDF)</name>
    <dbReference type="NCBI Taxonomy" id="509170"/>
    <lineage>
        <taxon>Bacteria</taxon>
        <taxon>Pseudomonadati</taxon>
        <taxon>Pseudomonadota</taxon>
        <taxon>Gammaproteobacteria</taxon>
        <taxon>Moraxellales</taxon>
        <taxon>Moraxellaceae</taxon>
        <taxon>Acinetobacter</taxon>
        <taxon>Acinetobacter calcoaceticus/baumannii complex</taxon>
    </lineage>
</organism>
<dbReference type="AlphaFoldDB" id="B0VMI8"/>
<dbReference type="HOGENOM" id="CLU_648344_0_0_6"/>
<sequence length="423" mass="47667">MALKIKEFPKNSNFWRVDAVTRIKKNHNVDSEPLAQVLCSEIKDSSIDPFLSSNRTSNTFSLWVGVGQLAKIRFGSIWQDKKCIQIPSNDKPYVSEKSFTINTDKIIRTRWNQTATLNDRNFYPIPFKVLNVGKNFDLIKHTMVYVAPCEDASTVLIIPSFVVLSSYYCSSSKIARAVFSNNIDSLIVDHESEVLDDGNVKLVLRKNCDDDDRHFLARWKASHVMGNEITNMFKRIQSHNINTAGLNTSAQTEGTILDIGFPFKGNTTLTVTGKFILLDEANETLKTKNLWGFLVLAINECSHPYPYKEIHYERHNDNDQVEGADPTKPAWNGVSGGGGSTEDEDDDDNDPEVGSDDETNSRPTINIVLPGTKFPDLNNIEMIKIKKTTQTSQSDKKRKVMNHLKIISMVLVSQLAKIHLQIL</sequence>
<evidence type="ECO:0000256" key="1">
    <source>
        <dbReference type="SAM" id="MobiDB-lite"/>
    </source>
</evidence>
<feature type="compositionally biased region" description="Acidic residues" evidence="1">
    <location>
        <begin position="341"/>
        <end position="358"/>
    </location>
</feature>
<gene>
    <name evidence="2" type="ordered locus">ABSDF3333</name>
</gene>
<dbReference type="EMBL" id="CU468230">
    <property type="protein sequence ID" value="CAP02602.1"/>
    <property type="molecule type" value="Genomic_DNA"/>
</dbReference>
<accession>B0VMI8</accession>
<dbReference type="Proteomes" id="UP000001741">
    <property type="component" value="Chromosome"/>
</dbReference>
<dbReference type="KEGG" id="abm:ABSDF3333"/>
<reference evidence="2 3" key="1">
    <citation type="journal article" date="2008" name="PLoS ONE">
        <title>Comparative analysis of Acinetobacters: three genomes for three lifestyles.</title>
        <authorList>
            <person name="Vallenet D."/>
            <person name="Nordmann P."/>
            <person name="Barbe V."/>
            <person name="Poirel L."/>
            <person name="Mangenot S."/>
            <person name="Bataille E."/>
            <person name="Dossat C."/>
            <person name="Gas S."/>
            <person name="Kreimeyer A."/>
            <person name="Lenoble P."/>
            <person name="Oztas S."/>
            <person name="Poulain J."/>
            <person name="Segurens B."/>
            <person name="Robert C."/>
            <person name="Abergel C."/>
            <person name="Claverie J.M."/>
            <person name="Raoult D."/>
            <person name="Medigue C."/>
            <person name="Weissenbach J."/>
            <person name="Cruveiller S."/>
        </authorList>
    </citation>
    <scope>NUCLEOTIDE SEQUENCE [LARGE SCALE GENOMIC DNA]</scope>
    <source>
        <strain evidence="2 3">SDF</strain>
    </source>
</reference>
<evidence type="ECO:0000313" key="2">
    <source>
        <dbReference type="EMBL" id="CAP02602.1"/>
    </source>
</evidence>
<proteinExistence type="predicted"/>
<feature type="region of interest" description="Disordered" evidence="1">
    <location>
        <begin position="318"/>
        <end position="367"/>
    </location>
</feature>
<dbReference type="BioCyc" id="ABAU509170:GCL9-2762-MONOMER"/>
<evidence type="ECO:0000313" key="3">
    <source>
        <dbReference type="Proteomes" id="UP000001741"/>
    </source>
</evidence>
<protein>
    <submittedName>
        <fullName evidence="2">Uncharacterized protein</fullName>
    </submittedName>
</protein>
<name>B0VMI8_ACIBS</name>